<dbReference type="FunFam" id="3.40.605.10:FF:000007">
    <property type="entry name" value="NAD/NADP-dependent betaine aldehyde dehydrogenase"/>
    <property type="match status" value="1"/>
</dbReference>
<dbReference type="PROSITE" id="PS00070">
    <property type="entry name" value="ALDEHYDE_DEHYDR_CYS"/>
    <property type="match status" value="1"/>
</dbReference>
<gene>
    <name evidence="4" type="ORF">METZ01_LOCUS229321</name>
</gene>
<dbReference type="InterPro" id="IPR029510">
    <property type="entry name" value="Ald_DH_CS_GLU"/>
</dbReference>
<dbReference type="SUPFAM" id="SSF53720">
    <property type="entry name" value="ALDH-like"/>
    <property type="match status" value="1"/>
</dbReference>
<sequence length="382" mass="41745">MAKQTDAIELQKNFALLIDGKLVETENFLQVINPATEKVFAHCPVADQTHLNTSVSAARRALDAWSSKSYEERAGYIQQLAILLREHKDFLASLLTQEQGKPLSQSVAEIDRGASQSEGIAGIEIPIEALVDDEERYIELQYRPLGVVGIITPWNAPVNLALGPLVSALYTGNTIILKPSPYTPLTTLKMGELMREIFPAGVINFLAGGDELGHEMTKHPEINKISFTGSVETGKKVMASAAGTLKRVTLELGGNDPAIILEDVDPEAVAKKIFFAAFVNSGQVCMAVKRIYAHEEIYEELCSALAKEAKNAKYGNGLDPENHLGPIQNKMQFNKVVGILEDTKKIGARFLSGGTIPDMPGFFFPPPLVTDIDEDSRLVREE</sequence>
<dbReference type="EMBL" id="UINC01056435">
    <property type="protein sequence ID" value="SVB76467.1"/>
    <property type="molecule type" value="Genomic_DNA"/>
</dbReference>
<dbReference type="PANTHER" id="PTHR11699">
    <property type="entry name" value="ALDEHYDE DEHYDROGENASE-RELATED"/>
    <property type="match status" value="1"/>
</dbReference>
<name>A0A382GPB7_9ZZZZ</name>
<protein>
    <recommendedName>
        <fullName evidence="3">Aldehyde dehydrogenase domain-containing protein</fullName>
    </recommendedName>
</protein>
<accession>A0A382GPB7</accession>
<dbReference type="Pfam" id="PF00171">
    <property type="entry name" value="Aldedh"/>
    <property type="match status" value="1"/>
</dbReference>
<dbReference type="InterPro" id="IPR016161">
    <property type="entry name" value="Ald_DH/histidinol_DH"/>
</dbReference>
<dbReference type="InterPro" id="IPR016162">
    <property type="entry name" value="Ald_DH_N"/>
</dbReference>
<evidence type="ECO:0000256" key="2">
    <source>
        <dbReference type="ARBA" id="ARBA00023002"/>
    </source>
</evidence>
<dbReference type="InterPro" id="IPR016160">
    <property type="entry name" value="Ald_DH_CS_CYS"/>
</dbReference>
<evidence type="ECO:0000313" key="4">
    <source>
        <dbReference type="EMBL" id="SVB76467.1"/>
    </source>
</evidence>
<dbReference type="AlphaFoldDB" id="A0A382GPB7"/>
<dbReference type="Gene3D" id="3.40.309.10">
    <property type="entry name" value="Aldehyde Dehydrogenase, Chain A, domain 2"/>
    <property type="match status" value="1"/>
</dbReference>
<reference evidence="4" key="1">
    <citation type="submission" date="2018-05" db="EMBL/GenBank/DDBJ databases">
        <authorList>
            <person name="Lanie J.A."/>
            <person name="Ng W.-L."/>
            <person name="Kazmierczak K.M."/>
            <person name="Andrzejewski T.M."/>
            <person name="Davidsen T.M."/>
            <person name="Wayne K.J."/>
            <person name="Tettelin H."/>
            <person name="Glass J.I."/>
            <person name="Rusch D."/>
            <person name="Podicherti R."/>
            <person name="Tsui H.-C.T."/>
            <person name="Winkler M.E."/>
        </authorList>
    </citation>
    <scope>NUCLEOTIDE SEQUENCE</scope>
</reference>
<dbReference type="GO" id="GO:0016620">
    <property type="term" value="F:oxidoreductase activity, acting on the aldehyde or oxo group of donors, NAD or NADP as acceptor"/>
    <property type="evidence" value="ECO:0007669"/>
    <property type="project" value="InterPro"/>
</dbReference>
<evidence type="ECO:0000256" key="1">
    <source>
        <dbReference type="ARBA" id="ARBA00009986"/>
    </source>
</evidence>
<organism evidence="4">
    <name type="scientific">marine metagenome</name>
    <dbReference type="NCBI Taxonomy" id="408172"/>
    <lineage>
        <taxon>unclassified sequences</taxon>
        <taxon>metagenomes</taxon>
        <taxon>ecological metagenomes</taxon>
    </lineage>
</organism>
<dbReference type="Gene3D" id="3.40.605.10">
    <property type="entry name" value="Aldehyde Dehydrogenase, Chain A, domain 1"/>
    <property type="match status" value="1"/>
</dbReference>
<dbReference type="InterPro" id="IPR015590">
    <property type="entry name" value="Aldehyde_DH_dom"/>
</dbReference>
<comment type="similarity">
    <text evidence="1">Belongs to the aldehyde dehydrogenase family.</text>
</comment>
<dbReference type="InterPro" id="IPR016163">
    <property type="entry name" value="Ald_DH_C"/>
</dbReference>
<feature type="domain" description="Aldehyde dehydrogenase" evidence="3">
    <location>
        <begin position="27"/>
        <end position="382"/>
    </location>
</feature>
<proteinExistence type="inferred from homology"/>
<feature type="non-terminal residue" evidence="4">
    <location>
        <position position="382"/>
    </location>
</feature>
<keyword evidence="2" id="KW-0560">Oxidoreductase</keyword>
<dbReference type="PROSITE" id="PS00687">
    <property type="entry name" value="ALDEHYDE_DEHYDR_GLU"/>
    <property type="match status" value="1"/>
</dbReference>
<evidence type="ECO:0000259" key="3">
    <source>
        <dbReference type="Pfam" id="PF00171"/>
    </source>
</evidence>